<evidence type="ECO:0000313" key="3">
    <source>
        <dbReference type="Proteomes" id="UP000299102"/>
    </source>
</evidence>
<reference evidence="2 3" key="1">
    <citation type="journal article" date="2019" name="Commun. Biol.">
        <title>The bagworm genome reveals a unique fibroin gene that provides high tensile strength.</title>
        <authorList>
            <person name="Kono N."/>
            <person name="Nakamura H."/>
            <person name="Ohtoshi R."/>
            <person name="Tomita M."/>
            <person name="Numata K."/>
            <person name="Arakawa K."/>
        </authorList>
    </citation>
    <scope>NUCLEOTIDE SEQUENCE [LARGE SCALE GENOMIC DNA]</scope>
</reference>
<name>A0A4C1WZ49_EUMVA</name>
<dbReference type="EMBL" id="BGZK01000701">
    <property type="protein sequence ID" value="GBP56806.1"/>
    <property type="molecule type" value="Genomic_DNA"/>
</dbReference>
<gene>
    <name evidence="2" type="ORF">EVAR_91458_1</name>
</gene>
<evidence type="ECO:0000313" key="2">
    <source>
        <dbReference type="EMBL" id="GBP56806.1"/>
    </source>
</evidence>
<feature type="compositionally biased region" description="Low complexity" evidence="1">
    <location>
        <begin position="31"/>
        <end position="42"/>
    </location>
</feature>
<feature type="region of interest" description="Disordered" evidence="1">
    <location>
        <begin position="25"/>
        <end position="50"/>
    </location>
</feature>
<accession>A0A4C1WZ49</accession>
<keyword evidence="3" id="KW-1185">Reference proteome</keyword>
<dbReference type="Proteomes" id="UP000299102">
    <property type="component" value="Unassembled WGS sequence"/>
</dbReference>
<dbReference type="AlphaFoldDB" id="A0A4C1WZ49"/>
<evidence type="ECO:0000256" key="1">
    <source>
        <dbReference type="SAM" id="MobiDB-lite"/>
    </source>
</evidence>
<sequence length="127" mass="14024">MTLSIEIKDEVVCCKLTWADPGLNSIESNNAGPTAPAPAAGGQESPKESSNQQVLVLRWFSTASLVASISRTVSRRRPALAHLTGADRPSARHTSVTVTIQWLLFDRKTDYYICSKSLFLFRPRFQS</sequence>
<proteinExistence type="predicted"/>
<protein>
    <submittedName>
        <fullName evidence="2">Uncharacterized protein</fullName>
    </submittedName>
</protein>
<comment type="caution">
    <text evidence="2">The sequence shown here is derived from an EMBL/GenBank/DDBJ whole genome shotgun (WGS) entry which is preliminary data.</text>
</comment>
<organism evidence="2 3">
    <name type="scientific">Eumeta variegata</name>
    <name type="common">Bagworm moth</name>
    <name type="synonym">Eumeta japonica</name>
    <dbReference type="NCBI Taxonomy" id="151549"/>
    <lineage>
        <taxon>Eukaryota</taxon>
        <taxon>Metazoa</taxon>
        <taxon>Ecdysozoa</taxon>
        <taxon>Arthropoda</taxon>
        <taxon>Hexapoda</taxon>
        <taxon>Insecta</taxon>
        <taxon>Pterygota</taxon>
        <taxon>Neoptera</taxon>
        <taxon>Endopterygota</taxon>
        <taxon>Lepidoptera</taxon>
        <taxon>Glossata</taxon>
        <taxon>Ditrysia</taxon>
        <taxon>Tineoidea</taxon>
        <taxon>Psychidae</taxon>
        <taxon>Oiketicinae</taxon>
        <taxon>Eumeta</taxon>
    </lineage>
</organism>